<dbReference type="Gene3D" id="1.10.10.60">
    <property type="entry name" value="Homeodomain-like"/>
    <property type="match status" value="1"/>
</dbReference>
<dbReference type="Pfam" id="PF13837">
    <property type="entry name" value="Myb_DNA-bind_4"/>
    <property type="match status" value="1"/>
</dbReference>
<dbReference type="InterPro" id="IPR044822">
    <property type="entry name" value="Myb_DNA-bind_4"/>
</dbReference>
<dbReference type="FunFam" id="1.10.10.60:FF:000032">
    <property type="entry name" value="Zinc finger and SCAN domain-containing 20"/>
    <property type="match status" value="1"/>
</dbReference>
<keyword evidence="3" id="KW-1185">Reference proteome</keyword>
<organism evidence="2 3">
    <name type="scientific">Chelonia mydas</name>
    <name type="common">Green sea-turtle</name>
    <name type="synonym">Chelonia agassizi</name>
    <dbReference type="NCBI Taxonomy" id="8469"/>
    <lineage>
        <taxon>Eukaryota</taxon>
        <taxon>Metazoa</taxon>
        <taxon>Chordata</taxon>
        <taxon>Craniata</taxon>
        <taxon>Vertebrata</taxon>
        <taxon>Euteleostomi</taxon>
        <taxon>Archelosauria</taxon>
        <taxon>Testudinata</taxon>
        <taxon>Testudines</taxon>
        <taxon>Cryptodira</taxon>
        <taxon>Durocryptodira</taxon>
        <taxon>Americhelydia</taxon>
        <taxon>Chelonioidea</taxon>
        <taxon>Cheloniidae</taxon>
        <taxon>Chelonia</taxon>
    </lineage>
</organism>
<reference evidence="3" key="1">
    <citation type="journal article" date="2013" name="Nat. Genet.">
        <title>The draft genomes of soft-shell turtle and green sea turtle yield insights into the development and evolution of the turtle-specific body plan.</title>
        <authorList>
            <person name="Wang Z."/>
            <person name="Pascual-Anaya J."/>
            <person name="Zadissa A."/>
            <person name="Li W."/>
            <person name="Niimura Y."/>
            <person name="Huang Z."/>
            <person name="Li C."/>
            <person name="White S."/>
            <person name="Xiong Z."/>
            <person name="Fang D."/>
            <person name="Wang B."/>
            <person name="Ming Y."/>
            <person name="Chen Y."/>
            <person name="Zheng Y."/>
            <person name="Kuraku S."/>
            <person name="Pignatelli M."/>
            <person name="Herrero J."/>
            <person name="Beal K."/>
            <person name="Nozawa M."/>
            <person name="Li Q."/>
            <person name="Wang J."/>
            <person name="Zhang H."/>
            <person name="Yu L."/>
            <person name="Shigenobu S."/>
            <person name="Wang J."/>
            <person name="Liu J."/>
            <person name="Flicek P."/>
            <person name="Searle S."/>
            <person name="Wang J."/>
            <person name="Kuratani S."/>
            <person name="Yin Y."/>
            <person name="Aken B."/>
            <person name="Zhang G."/>
            <person name="Irie N."/>
        </authorList>
    </citation>
    <scope>NUCLEOTIDE SEQUENCE [LARGE SCALE GENOMIC DNA]</scope>
</reference>
<evidence type="ECO:0000259" key="1">
    <source>
        <dbReference type="Pfam" id="PF13837"/>
    </source>
</evidence>
<accession>M7BRI1</accession>
<proteinExistence type="predicted"/>
<feature type="domain" description="Myb/SANT-like DNA-binding" evidence="1">
    <location>
        <begin position="11"/>
        <end position="97"/>
    </location>
</feature>
<evidence type="ECO:0000313" key="2">
    <source>
        <dbReference type="EMBL" id="EMP34703.1"/>
    </source>
</evidence>
<dbReference type="EMBL" id="KB531910">
    <property type="protein sequence ID" value="EMP34703.1"/>
    <property type="molecule type" value="Genomic_DNA"/>
</dbReference>
<dbReference type="PANTHER" id="PTHR47595:SF1">
    <property type="entry name" value="MYB_SANT-LIKE DNA-BINDING DOMAIN-CONTAINING PROTEIN"/>
    <property type="match status" value="1"/>
</dbReference>
<protein>
    <recommendedName>
        <fullName evidence="1">Myb/SANT-like DNA-binding domain-containing protein</fullName>
    </recommendedName>
</protein>
<gene>
    <name evidence="2" type="ORF">UY3_08121</name>
</gene>
<evidence type="ECO:0000313" key="3">
    <source>
        <dbReference type="Proteomes" id="UP000031443"/>
    </source>
</evidence>
<dbReference type="Proteomes" id="UP000031443">
    <property type="component" value="Unassembled WGS sequence"/>
</dbReference>
<sequence>MQSQNCRRAPAWTEREVQDLIALWGDESMLAELCWKKRNAKTFEKISNGMKDRGYNRDPQQCPVKIKELRQAYQKTREANSCSGSEPQTCHFYDELLALRGGPATTTPTLCFDSIQGVGGNTEAGFGGEEEEVVDSSQRGSGETGFPNSQDLFITPELEPVPLRTHPRDQPLTHSVPVGIRSNRLVVGAGSAVMDNQSPNPYPVCKGHC</sequence>
<name>M7BRI1_CHEMY</name>
<dbReference type="PANTHER" id="PTHR47595">
    <property type="entry name" value="HEAT SHOCK 70 KDA PROTEIN 14"/>
    <property type="match status" value="1"/>
</dbReference>
<dbReference type="AlphaFoldDB" id="M7BRI1"/>